<accession>A0A1U7J0U6</accession>
<protein>
    <recommendedName>
        <fullName evidence="3">SWIM-type domain-containing protein</fullName>
    </recommendedName>
</protein>
<dbReference type="EMBL" id="MRCG01000017">
    <property type="protein sequence ID" value="OKH45403.1"/>
    <property type="molecule type" value="Genomic_DNA"/>
</dbReference>
<dbReference type="STRING" id="549789.NIES30_19960"/>
<keyword evidence="1" id="KW-0862">Zinc</keyword>
<keyword evidence="1" id="KW-0479">Metal-binding</keyword>
<name>A0A1U7J0U6_9CYAN</name>
<feature type="domain" description="SWIM-type" evidence="3">
    <location>
        <begin position="123"/>
        <end position="154"/>
    </location>
</feature>
<dbReference type="RefSeq" id="WP_073610211.1">
    <property type="nucleotide sequence ID" value="NZ_MRCG01000017.1"/>
</dbReference>
<keyword evidence="1" id="KW-0863">Zinc-finger</keyword>
<evidence type="ECO:0000313" key="4">
    <source>
        <dbReference type="EMBL" id="OKH45403.1"/>
    </source>
</evidence>
<dbReference type="PANTHER" id="PTHR38133">
    <property type="entry name" value="SLR1429 PROTEIN"/>
    <property type="match status" value="1"/>
</dbReference>
<organism evidence="4 5">
    <name type="scientific">Phormidium tenue NIES-30</name>
    <dbReference type="NCBI Taxonomy" id="549789"/>
    <lineage>
        <taxon>Bacteria</taxon>
        <taxon>Bacillati</taxon>
        <taxon>Cyanobacteriota</taxon>
        <taxon>Cyanophyceae</taxon>
        <taxon>Oscillatoriophycideae</taxon>
        <taxon>Oscillatoriales</taxon>
        <taxon>Oscillatoriaceae</taxon>
        <taxon>Phormidium</taxon>
    </lineage>
</organism>
<proteinExistence type="predicted"/>
<dbReference type="PROSITE" id="PS50966">
    <property type="entry name" value="ZF_SWIM"/>
    <property type="match status" value="1"/>
</dbReference>
<evidence type="ECO:0000313" key="5">
    <source>
        <dbReference type="Proteomes" id="UP000185557"/>
    </source>
</evidence>
<evidence type="ECO:0000259" key="3">
    <source>
        <dbReference type="PROSITE" id="PS50966"/>
    </source>
</evidence>
<sequence length="276" mass="31012">MTAYASASSSAYALEDEAWWVQRWVELLNTYRFKKRLERGRIYAREGHILSLEYKGSKVTALVQGTAEEPYKLSIWLDAFTDEDWNYVIDSLSEQAIYSAQLLAGEMPAEIEAVFTANGLSLYPFNLSEVHSKCSCPDPKNPCKHIAAVYYQLGDFFREDPFVLFQLRGRSRDSILDALRQRRQSTATSTEVLTPDSELGTQPETGKATSQIDLQNFWAYAEPLDSELVVITPAETTVLDVLGKIPLPPEDAPAVMGHLKEIYQTVAQRAMMKALG</sequence>
<keyword evidence="5" id="KW-1185">Reference proteome</keyword>
<evidence type="ECO:0000256" key="1">
    <source>
        <dbReference type="PROSITE-ProRule" id="PRU00325"/>
    </source>
</evidence>
<dbReference type="Proteomes" id="UP000185557">
    <property type="component" value="Unassembled WGS sequence"/>
</dbReference>
<dbReference type="Pfam" id="PF04434">
    <property type="entry name" value="SWIM"/>
    <property type="match status" value="1"/>
</dbReference>
<evidence type="ECO:0000256" key="2">
    <source>
        <dbReference type="SAM" id="MobiDB-lite"/>
    </source>
</evidence>
<dbReference type="PANTHER" id="PTHR38133:SF1">
    <property type="entry name" value="SLR1429 PROTEIN"/>
    <property type="match status" value="1"/>
</dbReference>
<reference evidence="4 5" key="1">
    <citation type="submission" date="2016-11" db="EMBL/GenBank/DDBJ databases">
        <title>Draft Genome Sequences of Nine Cyanobacterial Strains from Diverse Habitats.</title>
        <authorList>
            <person name="Zhu T."/>
            <person name="Hou S."/>
            <person name="Lu X."/>
            <person name="Hess W.R."/>
        </authorList>
    </citation>
    <scope>NUCLEOTIDE SEQUENCE [LARGE SCALE GENOMIC DNA]</scope>
    <source>
        <strain evidence="4 5">NIES-30</strain>
    </source>
</reference>
<feature type="region of interest" description="Disordered" evidence="2">
    <location>
        <begin position="186"/>
        <end position="206"/>
    </location>
</feature>
<gene>
    <name evidence="4" type="ORF">NIES30_19960</name>
</gene>
<comment type="caution">
    <text evidence="4">The sequence shown here is derived from an EMBL/GenBank/DDBJ whole genome shotgun (WGS) entry which is preliminary data.</text>
</comment>
<dbReference type="InterPro" id="IPR007527">
    <property type="entry name" value="Znf_SWIM"/>
</dbReference>
<dbReference type="AlphaFoldDB" id="A0A1U7J0U6"/>
<dbReference type="OrthoDB" id="188274at2"/>
<dbReference type="GO" id="GO:0008270">
    <property type="term" value="F:zinc ion binding"/>
    <property type="evidence" value="ECO:0007669"/>
    <property type="project" value="UniProtKB-KW"/>
</dbReference>